<dbReference type="PANTHER" id="PTHR34296">
    <property type="entry name" value="TRANSCRIPTIONAL ACTIVATOR PROTEIN MED"/>
    <property type="match status" value="1"/>
</dbReference>
<sequence length="202" mass="21532">MMYDEDAVAVFNIAGPLGLGINQAVQEIATAQGLTQGPPFWIGVDANQDWINPGFVISSMIKRVDYGVIRATELVRKGLFRDAIEESPTGMLLGIGTEVAGIPMEGISVSTLADLDEFIEMGLAAEERTGESVLPMSPDQIRSTAAALRAAQPDWIWTAVGELKDKIRAGDPIADLDGDGELETVPAATTQDAVDSWRAIFG</sequence>
<comment type="caution">
    <text evidence="1">The sequence shown here is derived from an EMBL/GenBank/DDBJ whole genome shotgun (WGS) entry which is preliminary data.</text>
</comment>
<reference evidence="1" key="1">
    <citation type="journal article" date="2014" name="Front. Microbiol.">
        <title>High frequency of phylogenetically diverse reductive dehalogenase-homologous genes in deep subseafloor sedimentary metagenomes.</title>
        <authorList>
            <person name="Kawai M."/>
            <person name="Futagami T."/>
            <person name="Toyoda A."/>
            <person name="Takaki Y."/>
            <person name="Nishi S."/>
            <person name="Hori S."/>
            <person name="Arai W."/>
            <person name="Tsubouchi T."/>
            <person name="Morono Y."/>
            <person name="Uchiyama I."/>
            <person name="Ito T."/>
            <person name="Fujiyama A."/>
            <person name="Inagaki F."/>
            <person name="Takami H."/>
        </authorList>
    </citation>
    <scope>NUCLEOTIDE SEQUENCE</scope>
    <source>
        <strain evidence="1">Expedition CK06-06</strain>
    </source>
</reference>
<organism evidence="1">
    <name type="scientific">marine sediment metagenome</name>
    <dbReference type="NCBI Taxonomy" id="412755"/>
    <lineage>
        <taxon>unclassified sequences</taxon>
        <taxon>metagenomes</taxon>
        <taxon>ecological metagenomes</taxon>
    </lineage>
</organism>
<dbReference type="PANTHER" id="PTHR34296:SF2">
    <property type="entry name" value="ABC TRANSPORTER GUANOSINE-BINDING PROTEIN NUPN"/>
    <property type="match status" value="1"/>
</dbReference>
<proteinExistence type="predicted"/>
<name>X1KIQ3_9ZZZZ</name>
<evidence type="ECO:0000313" key="1">
    <source>
        <dbReference type="EMBL" id="GAI06942.1"/>
    </source>
</evidence>
<dbReference type="EMBL" id="BARV01006031">
    <property type="protein sequence ID" value="GAI06942.1"/>
    <property type="molecule type" value="Genomic_DNA"/>
</dbReference>
<dbReference type="InterPro" id="IPR050957">
    <property type="entry name" value="BMP_lipoprotein"/>
</dbReference>
<accession>X1KIQ3</accession>
<dbReference type="Gene3D" id="3.40.50.2300">
    <property type="match status" value="1"/>
</dbReference>
<dbReference type="AlphaFoldDB" id="X1KIQ3"/>
<evidence type="ECO:0008006" key="2">
    <source>
        <dbReference type="Google" id="ProtNLM"/>
    </source>
</evidence>
<protein>
    <recommendedName>
        <fullName evidence="2">ABC transporter substrate-binding protein PnrA-like domain-containing protein</fullName>
    </recommendedName>
</protein>
<gene>
    <name evidence="1" type="ORF">S06H3_12312</name>
</gene>